<dbReference type="STRING" id="1093900.A0A507AU82"/>
<dbReference type="EMBL" id="SKBQ01000079">
    <property type="protein sequence ID" value="TPX08428.1"/>
    <property type="molecule type" value="Genomic_DNA"/>
</dbReference>
<dbReference type="GeneID" id="41977605"/>
<dbReference type="RefSeq" id="XP_030990139.1">
    <property type="nucleotide sequence ID" value="XM_031132745.1"/>
</dbReference>
<dbReference type="Proteomes" id="UP000319257">
    <property type="component" value="Unassembled WGS sequence"/>
</dbReference>
<organism evidence="18 19">
    <name type="scientific">Thyridium curvatum</name>
    <dbReference type="NCBI Taxonomy" id="1093900"/>
    <lineage>
        <taxon>Eukaryota</taxon>
        <taxon>Fungi</taxon>
        <taxon>Dikarya</taxon>
        <taxon>Ascomycota</taxon>
        <taxon>Pezizomycotina</taxon>
        <taxon>Sordariomycetes</taxon>
        <taxon>Sordariomycetidae</taxon>
        <taxon>Thyridiales</taxon>
        <taxon>Thyridiaceae</taxon>
        <taxon>Thyridium</taxon>
    </lineage>
</organism>
<dbReference type="InterPro" id="IPR025654">
    <property type="entry name" value="PEX2/10"/>
</dbReference>
<name>A0A507AU82_9PEZI</name>
<comment type="subcellular location">
    <subcellularLocation>
        <location evidence="1">Peroxisome membrane</location>
        <topology evidence="1">Multi-pass membrane protein</topology>
    </subcellularLocation>
</comment>
<evidence type="ECO:0000256" key="3">
    <source>
        <dbReference type="ARBA" id="ARBA00008704"/>
    </source>
</evidence>
<feature type="transmembrane region" description="Helical" evidence="16">
    <location>
        <begin position="268"/>
        <end position="289"/>
    </location>
</feature>
<reference evidence="18 19" key="1">
    <citation type="submission" date="2019-06" db="EMBL/GenBank/DDBJ databases">
        <title>Draft genome sequence of the filamentous fungus Phialemoniopsis curvata isolated from diesel fuel.</title>
        <authorList>
            <person name="Varaljay V.A."/>
            <person name="Lyon W.J."/>
            <person name="Crouch A.L."/>
            <person name="Drake C.E."/>
            <person name="Hollomon J.M."/>
            <person name="Nadeau L.J."/>
            <person name="Nunn H.S."/>
            <person name="Stevenson B.S."/>
            <person name="Bojanowski C.L."/>
            <person name="Crookes-Goodson W.J."/>
        </authorList>
    </citation>
    <scope>NUCLEOTIDE SEQUENCE [LARGE SCALE GENOMIC DNA]</scope>
    <source>
        <strain evidence="18 19">D216</strain>
    </source>
</reference>
<evidence type="ECO:0000256" key="2">
    <source>
        <dbReference type="ARBA" id="ARBA00004906"/>
    </source>
</evidence>
<comment type="caution">
    <text evidence="18">The sequence shown here is derived from an EMBL/GenBank/DDBJ whole genome shotgun (WGS) entry which is preliminary data.</text>
</comment>
<feature type="compositionally biased region" description="Acidic residues" evidence="15">
    <location>
        <begin position="483"/>
        <end position="507"/>
    </location>
</feature>
<gene>
    <name evidence="18" type="ORF">E0L32_010158</name>
</gene>
<keyword evidence="8" id="KW-0863">Zinc-finger</keyword>
<evidence type="ECO:0000256" key="5">
    <source>
        <dbReference type="ARBA" id="ARBA00022679"/>
    </source>
</evidence>
<evidence type="ECO:0000256" key="4">
    <source>
        <dbReference type="ARBA" id="ARBA00022448"/>
    </source>
</evidence>
<dbReference type="GO" id="GO:0008270">
    <property type="term" value="F:zinc ion binding"/>
    <property type="evidence" value="ECO:0007669"/>
    <property type="project" value="UniProtKB-KW"/>
</dbReference>
<dbReference type="PANTHER" id="PTHR23350:SF4">
    <property type="entry name" value="PEROXISOME BIOGENESIS FACTOR 2"/>
    <property type="match status" value="1"/>
</dbReference>
<evidence type="ECO:0000313" key="18">
    <source>
        <dbReference type="EMBL" id="TPX08428.1"/>
    </source>
</evidence>
<keyword evidence="10" id="KW-0862">Zinc</keyword>
<accession>A0A507AU82</accession>
<evidence type="ECO:0000256" key="13">
    <source>
        <dbReference type="ARBA" id="ARBA00023136"/>
    </source>
</evidence>
<evidence type="ECO:0000259" key="17">
    <source>
        <dbReference type="Pfam" id="PF04757"/>
    </source>
</evidence>
<keyword evidence="5" id="KW-0808">Transferase</keyword>
<proteinExistence type="inferred from homology"/>
<evidence type="ECO:0000256" key="16">
    <source>
        <dbReference type="SAM" id="Phobius"/>
    </source>
</evidence>
<comment type="similarity">
    <text evidence="3">Belongs to the pex2/pex10/pex12 family.</text>
</comment>
<evidence type="ECO:0000256" key="12">
    <source>
        <dbReference type="ARBA" id="ARBA00022989"/>
    </source>
</evidence>
<feature type="region of interest" description="Disordered" evidence="15">
    <location>
        <begin position="1"/>
        <end position="23"/>
    </location>
</feature>
<evidence type="ECO:0000256" key="8">
    <source>
        <dbReference type="ARBA" id="ARBA00022771"/>
    </source>
</evidence>
<protein>
    <recommendedName>
        <fullName evidence="17">Pex N-terminal domain-containing protein</fullName>
    </recommendedName>
</protein>
<keyword evidence="14" id="KW-0576">Peroxisome</keyword>
<evidence type="ECO:0000313" key="19">
    <source>
        <dbReference type="Proteomes" id="UP000319257"/>
    </source>
</evidence>
<dbReference type="InParanoid" id="A0A507AU82"/>
<dbReference type="GO" id="GO:0016567">
    <property type="term" value="P:protein ubiquitination"/>
    <property type="evidence" value="ECO:0007669"/>
    <property type="project" value="UniProtKB-ARBA"/>
</dbReference>
<dbReference type="PANTHER" id="PTHR23350">
    <property type="entry name" value="PEROXISOME ASSEMBLY PROTEIN 10"/>
    <property type="match status" value="1"/>
</dbReference>
<keyword evidence="9" id="KW-0833">Ubl conjugation pathway</keyword>
<evidence type="ECO:0000256" key="1">
    <source>
        <dbReference type="ARBA" id="ARBA00004585"/>
    </source>
</evidence>
<dbReference type="GO" id="GO:0016740">
    <property type="term" value="F:transferase activity"/>
    <property type="evidence" value="ECO:0007669"/>
    <property type="project" value="UniProtKB-KW"/>
</dbReference>
<keyword evidence="4" id="KW-0813">Transport</keyword>
<evidence type="ECO:0000256" key="10">
    <source>
        <dbReference type="ARBA" id="ARBA00022833"/>
    </source>
</evidence>
<keyword evidence="6 16" id="KW-0812">Transmembrane</keyword>
<dbReference type="OrthoDB" id="1701437at2759"/>
<dbReference type="GO" id="GO:0016562">
    <property type="term" value="P:protein import into peroxisome matrix, receptor recycling"/>
    <property type="evidence" value="ECO:0007669"/>
    <property type="project" value="UniProtKB-ARBA"/>
</dbReference>
<feature type="transmembrane region" description="Helical" evidence="16">
    <location>
        <begin position="211"/>
        <end position="232"/>
    </location>
</feature>
<evidence type="ECO:0000256" key="11">
    <source>
        <dbReference type="ARBA" id="ARBA00022927"/>
    </source>
</evidence>
<evidence type="ECO:0000256" key="7">
    <source>
        <dbReference type="ARBA" id="ARBA00022723"/>
    </source>
</evidence>
<comment type="pathway">
    <text evidence="2">Protein modification; protein ubiquitination.</text>
</comment>
<feature type="domain" description="Pex N-terminal" evidence="17">
    <location>
        <begin position="86"/>
        <end position="286"/>
    </location>
</feature>
<evidence type="ECO:0000256" key="9">
    <source>
        <dbReference type="ARBA" id="ARBA00022786"/>
    </source>
</evidence>
<dbReference type="GO" id="GO:0005778">
    <property type="term" value="C:peroxisomal membrane"/>
    <property type="evidence" value="ECO:0007669"/>
    <property type="project" value="UniProtKB-SubCell"/>
</dbReference>
<feature type="compositionally biased region" description="Basic and acidic residues" evidence="15">
    <location>
        <begin position="451"/>
        <end position="461"/>
    </location>
</feature>
<dbReference type="Pfam" id="PF04757">
    <property type="entry name" value="Pex2_Pex12"/>
    <property type="match status" value="1"/>
</dbReference>
<dbReference type="InterPro" id="IPR006845">
    <property type="entry name" value="Pex_N"/>
</dbReference>
<keyword evidence="12 16" id="KW-1133">Transmembrane helix</keyword>
<keyword evidence="11" id="KW-0653">Protein transport</keyword>
<keyword evidence="19" id="KW-1185">Reference proteome</keyword>
<keyword evidence="13 16" id="KW-0472">Membrane</keyword>
<evidence type="ECO:0000256" key="6">
    <source>
        <dbReference type="ARBA" id="ARBA00022692"/>
    </source>
</evidence>
<sequence>MTSSTPTFAQAQERLAARRQAREAEAQARAAAQQSASRLRASIASHQSPLVRRLGGSALSAWDAVSSREGTRPAFRVGQVDAELLDEELIELLRNQVGDALKYFGGHGGQASGGLKDEWSAEILLLLRAVLFKLTIWDHDATYGAALQNLKYTDARNKGPVLAPPTRLQKTIYGLITVGGKYAWTKWEDWLLDQDNGYDEPSPRVKRMSRLTSVASSTHAVAAFASFLVFLVNGRYRTLLDRILRIRLAPPTSQVSREVSFEYLNRQLVWHAFTEFLLFVLPLVGINRWRRWIMRTWRKTKDIVTSGATAPADEKKGEFAFLPERTCAICYQDQNSATSEAEVLAAAASSGVVGSAQTDITNPYETVPCGCVYCFVCLATRLEREEGESWTCLRCGELVKECKPWSGDVLEPPSKSPTAKTVGFADDVKISVSENVSTRGADDAEPEADEEVSREADHPVMEEAAAEPQAAEEFDGDAHDPDSTDGETDSEIYEEEEDELNDDGFED</sequence>
<evidence type="ECO:0000256" key="14">
    <source>
        <dbReference type="ARBA" id="ARBA00023140"/>
    </source>
</evidence>
<dbReference type="AlphaFoldDB" id="A0A507AU82"/>
<evidence type="ECO:0000256" key="15">
    <source>
        <dbReference type="SAM" id="MobiDB-lite"/>
    </source>
</evidence>
<keyword evidence="7" id="KW-0479">Metal-binding</keyword>
<feature type="region of interest" description="Disordered" evidence="15">
    <location>
        <begin position="433"/>
        <end position="507"/>
    </location>
</feature>